<reference evidence="1 2" key="1">
    <citation type="submission" date="2021-08" db="EMBL/GenBank/DDBJ databases">
        <title>Draft Genome Sequence of Phanerochaete sordida strain YK-624.</title>
        <authorList>
            <person name="Mori T."/>
            <person name="Dohra H."/>
            <person name="Suzuki T."/>
            <person name="Kawagishi H."/>
            <person name="Hirai H."/>
        </authorList>
    </citation>
    <scope>NUCLEOTIDE SEQUENCE [LARGE SCALE GENOMIC DNA]</scope>
    <source>
        <strain evidence="1 2">YK-624</strain>
    </source>
</reference>
<dbReference type="AlphaFoldDB" id="A0A9P3LKH7"/>
<accession>A0A9P3LKH7</accession>
<keyword evidence="2" id="KW-1185">Reference proteome</keyword>
<gene>
    <name evidence="1" type="ORF">PsYK624_139250</name>
</gene>
<comment type="caution">
    <text evidence="1">The sequence shown here is derived from an EMBL/GenBank/DDBJ whole genome shotgun (WGS) entry which is preliminary data.</text>
</comment>
<protein>
    <submittedName>
        <fullName evidence="1">Uncharacterized protein</fullName>
    </submittedName>
</protein>
<sequence>MDALLPEEILHEILAHNILVEHAHFLRFYGRIERYYPPEPTRCSDLLLVSKRWLRVGTPLLYECIKLSTAEHVAAVAALLRAHPHVGQAVRCLRLVDGTALGKELALVAQCVPKLQSIFINLDIKSKHSFVGLKKAVPLLRPANLIIEKTGWRETKKVVEVRSLVYAAVKETWQTLRSLTVSSRSSNIERDQKFIGALMQSSVQELVYRGCFPTQWIKNGALDKILRQSRVKRIICSGSVYEQWTRRSLQENGFSDADIQRFTFVQDSMDVLHMRLRRTAEGDTTAALITDVQEF</sequence>
<organism evidence="1 2">
    <name type="scientific">Phanerochaete sordida</name>
    <dbReference type="NCBI Taxonomy" id="48140"/>
    <lineage>
        <taxon>Eukaryota</taxon>
        <taxon>Fungi</taxon>
        <taxon>Dikarya</taxon>
        <taxon>Basidiomycota</taxon>
        <taxon>Agaricomycotina</taxon>
        <taxon>Agaricomycetes</taxon>
        <taxon>Polyporales</taxon>
        <taxon>Phanerochaetaceae</taxon>
        <taxon>Phanerochaete</taxon>
    </lineage>
</organism>
<evidence type="ECO:0000313" key="2">
    <source>
        <dbReference type="Proteomes" id="UP000703269"/>
    </source>
</evidence>
<dbReference type="Proteomes" id="UP000703269">
    <property type="component" value="Unassembled WGS sequence"/>
</dbReference>
<name>A0A9P3LKH7_9APHY</name>
<evidence type="ECO:0000313" key="1">
    <source>
        <dbReference type="EMBL" id="GJE97704.1"/>
    </source>
</evidence>
<proteinExistence type="predicted"/>
<dbReference type="EMBL" id="BPQB01000075">
    <property type="protein sequence ID" value="GJE97704.1"/>
    <property type="molecule type" value="Genomic_DNA"/>
</dbReference>